<dbReference type="SUPFAM" id="SSF53474">
    <property type="entry name" value="alpha/beta-Hydrolases"/>
    <property type="match status" value="1"/>
</dbReference>
<reference evidence="3" key="1">
    <citation type="journal article" date="2020" name="Stud. Mycol.">
        <title>101 Dothideomycetes genomes: a test case for predicting lifestyles and emergence of pathogens.</title>
        <authorList>
            <person name="Haridas S."/>
            <person name="Albert R."/>
            <person name="Binder M."/>
            <person name="Bloem J."/>
            <person name="Labutti K."/>
            <person name="Salamov A."/>
            <person name="Andreopoulos B."/>
            <person name="Baker S."/>
            <person name="Barry K."/>
            <person name="Bills G."/>
            <person name="Bluhm B."/>
            <person name="Cannon C."/>
            <person name="Castanera R."/>
            <person name="Culley D."/>
            <person name="Daum C."/>
            <person name="Ezra D."/>
            <person name="Gonzalez J."/>
            <person name="Henrissat B."/>
            <person name="Kuo A."/>
            <person name="Liang C."/>
            <person name="Lipzen A."/>
            <person name="Lutzoni F."/>
            <person name="Magnuson J."/>
            <person name="Mondo S."/>
            <person name="Nolan M."/>
            <person name="Ohm R."/>
            <person name="Pangilinan J."/>
            <person name="Park H.-J."/>
            <person name="Ramirez L."/>
            <person name="Alfaro M."/>
            <person name="Sun H."/>
            <person name="Tritt A."/>
            <person name="Yoshinaga Y."/>
            <person name="Zwiers L.-H."/>
            <person name="Turgeon B."/>
            <person name="Goodwin S."/>
            <person name="Spatafora J."/>
            <person name="Crous P."/>
            <person name="Grigoriev I."/>
        </authorList>
    </citation>
    <scope>NUCLEOTIDE SEQUENCE</scope>
    <source>
        <strain evidence="3">CBS 115976</strain>
    </source>
</reference>
<evidence type="ECO:0000313" key="4">
    <source>
        <dbReference type="Proteomes" id="UP000799302"/>
    </source>
</evidence>
<evidence type="ECO:0000313" key="3">
    <source>
        <dbReference type="EMBL" id="KAF2671918.1"/>
    </source>
</evidence>
<accession>A0A6A6ULF6</accession>
<evidence type="ECO:0000259" key="2">
    <source>
        <dbReference type="Pfam" id="PF00561"/>
    </source>
</evidence>
<sequence length="340" mass="38075">MASYITNVIPRTLALTVFLYIVAKPRYRLYLISRFLNMFGFGSLELTSSANTVQLSLKAGNKKVQFADQENITLRQLVDSVVPPVRLNPLLSSGHLQTLYVSLGKGPSAKIHYKRRLFVSDNTTYPGSFTTDWVVPAPSTPEPRDTSLPPRTHNFAEEEFTTFTTSEPTKPLLIVLHGLSGGSHEQYVRHAIQPLTATGGFDAVVINSRGCCYSKLTSSKLFNARSTWDLRQFVKWIRSTWPERRLFAIGFSLGANILCNYLGEEGADCELEAGILVGNPWNLDVSNAILCNSFIGLHVYQRGLAAGLKKLFERHVDVIKQNPDIDVELVRSAKYLYQWD</sequence>
<dbReference type="Gene3D" id="3.40.50.1820">
    <property type="entry name" value="alpha/beta hydrolase"/>
    <property type="match status" value="1"/>
</dbReference>
<gene>
    <name evidence="3" type="ORF">BT63DRAFT_422436</name>
</gene>
<protein>
    <recommendedName>
        <fullName evidence="2">AB hydrolase-1 domain-containing protein</fullName>
    </recommendedName>
</protein>
<feature type="domain" description="AB hydrolase-1" evidence="2">
    <location>
        <begin position="171"/>
        <end position="279"/>
    </location>
</feature>
<dbReference type="PANTHER" id="PTHR10794">
    <property type="entry name" value="ABHYDROLASE DOMAIN-CONTAINING PROTEIN"/>
    <property type="match status" value="1"/>
</dbReference>
<dbReference type="InterPro" id="IPR000073">
    <property type="entry name" value="AB_hydrolase_1"/>
</dbReference>
<dbReference type="PANTHER" id="PTHR10794:SF63">
    <property type="entry name" value="ALPHA_BETA HYDROLASE 1, ISOFORM A"/>
    <property type="match status" value="1"/>
</dbReference>
<dbReference type="OrthoDB" id="5954035at2759"/>
<dbReference type="Pfam" id="PF00561">
    <property type="entry name" value="Abhydrolase_1"/>
    <property type="match status" value="1"/>
</dbReference>
<dbReference type="GO" id="GO:0051792">
    <property type="term" value="P:medium-chain fatty acid biosynthetic process"/>
    <property type="evidence" value="ECO:0007669"/>
    <property type="project" value="TreeGrafter"/>
</dbReference>
<dbReference type="GO" id="GO:0047372">
    <property type="term" value="F:monoacylglycerol lipase activity"/>
    <property type="evidence" value="ECO:0007669"/>
    <property type="project" value="TreeGrafter"/>
</dbReference>
<organism evidence="3 4">
    <name type="scientific">Microthyrium microscopicum</name>
    <dbReference type="NCBI Taxonomy" id="703497"/>
    <lineage>
        <taxon>Eukaryota</taxon>
        <taxon>Fungi</taxon>
        <taxon>Dikarya</taxon>
        <taxon>Ascomycota</taxon>
        <taxon>Pezizomycotina</taxon>
        <taxon>Dothideomycetes</taxon>
        <taxon>Dothideomycetes incertae sedis</taxon>
        <taxon>Microthyriales</taxon>
        <taxon>Microthyriaceae</taxon>
        <taxon>Microthyrium</taxon>
    </lineage>
</organism>
<dbReference type="InterPro" id="IPR029058">
    <property type="entry name" value="AB_hydrolase_fold"/>
</dbReference>
<name>A0A6A6ULF6_9PEZI</name>
<dbReference type="Proteomes" id="UP000799302">
    <property type="component" value="Unassembled WGS sequence"/>
</dbReference>
<dbReference type="InterPro" id="IPR050960">
    <property type="entry name" value="AB_hydrolase_4_sf"/>
</dbReference>
<feature type="non-terminal residue" evidence="3">
    <location>
        <position position="340"/>
    </location>
</feature>
<proteinExistence type="inferred from homology"/>
<evidence type="ECO:0000256" key="1">
    <source>
        <dbReference type="ARBA" id="ARBA00010884"/>
    </source>
</evidence>
<dbReference type="AlphaFoldDB" id="A0A6A6ULF6"/>
<dbReference type="EMBL" id="MU004232">
    <property type="protein sequence ID" value="KAF2671918.1"/>
    <property type="molecule type" value="Genomic_DNA"/>
</dbReference>
<keyword evidence="4" id="KW-1185">Reference proteome</keyword>
<dbReference type="GO" id="GO:0051793">
    <property type="term" value="P:medium-chain fatty acid catabolic process"/>
    <property type="evidence" value="ECO:0007669"/>
    <property type="project" value="TreeGrafter"/>
</dbReference>
<dbReference type="GO" id="GO:0008126">
    <property type="term" value="F:acetylesterase activity"/>
    <property type="evidence" value="ECO:0007669"/>
    <property type="project" value="TreeGrafter"/>
</dbReference>
<comment type="similarity">
    <text evidence="1">Belongs to the AB hydrolase superfamily. AB hydrolase 4 family.</text>
</comment>